<dbReference type="Pfam" id="PF07735">
    <property type="entry name" value="FBA_2"/>
    <property type="match status" value="1"/>
</dbReference>
<keyword evidence="3" id="KW-1185">Reference proteome</keyword>
<dbReference type="GeneID" id="9825003"/>
<accession>E3N485</accession>
<organism evidence="3">
    <name type="scientific">Caenorhabditis remanei</name>
    <name type="common">Caenorhabditis vulgaris</name>
    <dbReference type="NCBI Taxonomy" id="31234"/>
    <lineage>
        <taxon>Eukaryota</taxon>
        <taxon>Metazoa</taxon>
        <taxon>Ecdysozoa</taxon>
        <taxon>Nematoda</taxon>
        <taxon>Chromadorea</taxon>
        <taxon>Rhabditida</taxon>
        <taxon>Rhabditina</taxon>
        <taxon>Rhabditomorpha</taxon>
        <taxon>Rhabditoidea</taxon>
        <taxon>Rhabditidae</taxon>
        <taxon>Peloderinae</taxon>
        <taxon>Caenorhabditis</taxon>
    </lineage>
</organism>
<evidence type="ECO:0000313" key="2">
    <source>
        <dbReference type="EMBL" id="EFO85430.1"/>
    </source>
</evidence>
<dbReference type="RefSeq" id="XP_003096787.2">
    <property type="nucleotide sequence ID" value="XM_003096739.2"/>
</dbReference>
<evidence type="ECO:0000259" key="1">
    <source>
        <dbReference type="Pfam" id="PF07735"/>
    </source>
</evidence>
<evidence type="ECO:0000313" key="3">
    <source>
        <dbReference type="Proteomes" id="UP000008281"/>
    </source>
</evidence>
<reference evidence="2" key="1">
    <citation type="submission" date="2007-07" db="EMBL/GenBank/DDBJ databases">
        <title>PCAP assembly of the Caenorhabditis remanei genome.</title>
        <authorList>
            <consortium name="The Caenorhabditis remanei Sequencing Consortium"/>
            <person name="Wilson R.K."/>
        </authorList>
    </citation>
    <scope>NUCLEOTIDE SEQUENCE [LARGE SCALE GENOMIC DNA]</scope>
    <source>
        <strain evidence="2">PB4641</strain>
    </source>
</reference>
<feature type="domain" description="Sdz-33 F-box" evidence="1">
    <location>
        <begin position="195"/>
        <end position="251"/>
    </location>
</feature>
<name>E3N485_CAERE</name>
<dbReference type="InterPro" id="IPR012885">
    <property type="entry name" value="F-box_Sdz-33"/>
</dbReference>
<dbReference type="EMBL" id="DS268524">
    <property type="protein sequence ID" value="EFO85430.1"/>
    <property type="molecule type" value="Genomic_DNA"/>
</dbReference>
<protein>
    <recommendedName>
        <fullName evidence="1">Sdz-33 F-box domain-containing protein</fullName>
    </recommendedName>
</protein>
<sequence length="319" mass="37231">MTTPFPLLKLPQLPFIVYVQALHLWSLINLSVCSLRTRNLIKECRKEISVLAKPRSFMISCDGVRFFINLEDERTGERPTDIVQMNKTSVRIVRKQDNFWLIKCSAILDGWKLVMEHLMNTFHVSINLEIVGERHLFEYLTGHPKNPKIDELTVSSNFVDDVDMKFYLENFHNDELCFLSNQNKTFRFNGIFGSFKIFTCMPAEWITRENLLSLNCERIKLDQCSLTNEDLNMALKKWIDGRSPQLSVMEIGLRLEYIQIAKIMDGIEILKEASLQEQNNLNFHVPRQSYILNVDGLKGFFTSMQTNFVFTVSREDNNQ</sequence>
<proteinExistence type="predicted"/>
<dbReference type="Proteomes" id="UP000008281">
    <property type="component" value="Unassembled WGS sequence"/>
</dbReference>
<dbReference type="HOGENOM" id="CLU_028840_0_1_1"/>
<dbReference type="AlphaFoldDB" id="E3N485"/>
<dbReference type="KEGG" id="crq:GCK72_022372"/>
<gene>
    <name evidence="2" type="ORF">CRE_23670</name>
</gene>
<dbReference type="CTD" id="9825003"/>
<dbReference type="PANTHER" id="PTHR21503">
    <property type="entry name" value="F-BOX-CONTAINING HYPOTHETICAL PROTEIN C.ELEGANS"/>
    <property type="match status" value="1"/>
</dbReference>